<comment type="caution">
    <text evidence="2">The sequence shown here is derived from an EMBL/GenBank/DDBJ whole genome shotgun (WGS) entry which is preliminary data.</text>
</comment>
<protein>
    <submittedName>
        <fullName evidence="2">Uncharacterized protein</fullName>
    </submittedName>
</protein>
<reference evidence="2" key="1">
    <citation type="journal article" date="2020" name="Phytopathology">
        <title>Genome Sequence Resources of Colletotrichum truncatum, C. plurivorum, C. musicola, and C. sojae: Four Species Pathogenic to Soybean (Glycine max).</title>
        <authorList>
            <person name="Rogerio F."/>
            <person name="Boufleur T.R."/>
            <person name="Ciampi-Guillardi M."/>
            <person name="Sukno S.A."/>
            <person name="Thon M.R."/>
            <person name="Massola Junior N.S."/>
            <person name="Baroncelli R."/>
        </authorList>
    </citation>
    <scope>NUCLEOTIDE SEQUENCE</scope>
    <source>
        <strain evidence="2">LFN00145</strain>
    </source>
</reference>
<feature type="region of interest" description="Disordered" evidence="1">
    <location>
        <begin position="36"/>
        <end position="57"/>
    </location>
</feature>
<proteinExistence type="predicted"/>
<accession>A0A8H6JWL3</accession>
<dbReference type="Proteomes" id="UP000654918">
    <property type="component" value="Unassembled WGS sequence"/>
</dbReference>
<evidence type="ECO:0000313" key="3">
    <source>
        <dbReference type="Proteomes" id="UP000654918"/>
    </source>
</evidence>
<dbReference type="AlphaFoldDB" id="A0A8H6JWL3"/>
<evidence type="ECO:0000256" key="1">
    <source>
        <dbReference type="SAM" id="MobiDB-lite"/>
    </source>
</evidence>
<dbReference type="EMBL" id="WIGO01000278">
    <property type="protein sequence ID" value="KAF6820058.1"/>
    <property type="molecule type" value="Genomic_DNA"/>
</dbReference>
<organism evidence="2 3">
    <name type="scientific">Colletotrichum plurivorum</name>
    <dbReference type="NCBI Taxonomy" id="2175906"/>
    <lineage>
        <taxon>Eukaryota</taxon>
        <taxon>Fungi</taxon>
        <taxon>Dikarya</taxon>
        <taxon>Ascomycota</taxon>
        <taxon>Pezizomycotina</taxon>
        <taxon>Sordariomycetes</taxon>
        <taxon>Hypocreomycetidae</taxon>
        <taxon>Glomerellales</taxon>
        <taxon>Glomerellaceae</taxon>
        <taxon>Colletotrichum</taxon>
        <taxon>Colletotrichum orchidearum species complex</taxon>
    </lineage>
</organism>
<name>A0A8H6JWL3_9PEZI</name>
<gene>
    <name evidence="2" type="ORF">CPLU01_12886</name>
</gene>
<sequence length="132" mass="14968">MEIEPKSLKTLAEATETLSVSDWEVIELPQHLKAQTVSAEAEQGPKLRNNGAEAEEPGQPYAVAFENDTIKAREMDKHRLIAMIHLQTKAYVEARDINAAKEQKLQNEVTCLKGKLERIEAYLYDNEFAKKK</sequence>
<keyword evidence="3" id="KW-1185">Reference proteome</keyword>
<evidence type="ECO:0000313" key="2">
    <source>
        <dbReference type="EMBL" id="KAF6820058.1"/>
    </source>
</evidence>